<dbReference type="EMBL" id="BLXT01004458">
    <property type="protein sequence ID" value="GFO12749.1"/>
    <property type="molecule type" value="Genomic_DNA"/>
</dbReference>
<keyword evidence="1" id="KW-0732">Signal</keyword>
<dbReference type="Proteomes" id="UP000735302">
    <property type="component" value="Unassembled WGS sequence"/>
</dbReference>
<evidence type="ECO:0000256" key="1">
    <source>
        <dbReference type="SAM" id="SignalP"/>
    </source>
</evidence>
<gene>
    <name evidence="2" type="ORF">PoB_003925400</name>
</gene>
<dbReference type="Gene3D" id="1.20.1250.20">
    <property type="entry name" value="MFS general substrate transporter like domains"/>
    <property type="match status" value="1"/>
</dbReference>
<keyword evidence="3" id="KW-1185">Reference proteome</keyword>
<evidence type="ECO:0000313" key="2">
    <source>
        <dbReference type="EMBL" id="GFO12749.1"/>
    </source>
</evidence>
<feature type="signal peptide" evidence="1">
    <location>
        <begin position="1"/>
        <end position="18"/>
    </location>
</feature>
<protein>
    <submittedName>
        <fullName evidence="2">Solute carrier family 22 member 21</fullName>
    </submittedName>
</protein>
<name>A0AAV4B309_9GAST</name>
<sequence length="122" mass="13484">MGIVVFISFICVALYVSASEHTRDVWISRLSHVSSLFVASSWGASILWVTESYPTVTRSLGYAFANFGSRIGAVLAPFLLNLIETDALPDSHIATHDCLHATIEYMISYSLKNDKSRALSFH</sequence>
<proteinExistence type="predicted"/>
<evidence type="ECO:0000313" key="3">
    <source>
        <dbReference type="Proteomes" id="UP000735302"/>
    </source>
</evidence>
<feature type="chain" id="PRO_5043999775" evidence="1">
    <location>
        <begin position="19"/>
        <end position="122"/>
    </location>
</feature>
<accession>A0AAV4B309</accession>
<comment type="caution">
    <text evidence="2">The sequence shown here is derived from an EMBL/GenBank/DDBJ whole genome shotgun (WGS) entry which is preliminary data.</text>
</comment>
<dbReference type="AlphaFoldDB" id="A0AAV4B309"/>
<dbReference type="SUPFAM" id="SSF103473">
    <property type="entry name" value="MFS general substrate transporter"/>
    <property type="match status" value="1"/>
</dbReference>
<reference evidence="2 3" key="1">
    <citation type="journal article" date="2021" name="Elife">
        <title>Chloroplast acquisition without the gene transfer in kleptoplastic sea slugs, Plakobranchus ocellatus.</title>
        <authorList>
            <person name="Maeda T."/>
            <person name="Takahashi S."/>
            <person name="Yoshida T."/>
            <person name="Shimamura S."/>
            <person name="Takaki Y."/>
            <person name="Nagai Y."/>
            <person name="Toyoda A."/>
            <person name="Suzuki Y."/>
            <person name="Arimoto A."/>
            <person name="Ishii H."/>
            <person name="Satoh N."/>
            <person name="Nishiyama T."/>
            <person name="Hasebe M."/>
            <person name="Maruyama T."/>
            <person name="Minagawa J."/>
            <person name="Obokata J."/>
            <person name="Shigenobu S."/>
        </authorList>
    </citation>
    <scope>NUCLEOTIDE SEQUENCE [LARGE SCALE GENOMIC DNA]</scope>
</reference>
<dbReference type="InterPro" id="IPR036259">
    <property type="entry name" value="MFS_trans_sf"/>
</dbReference>
<organism evidence="2 3">
    <name type="scientific">Plakobranchus ocellatus</name>
    <dbReference type="NCBI Taxonomy" id="259542"/>
    <lineage>
        <taxon>Eukaryota</taxon>
        <taxon>Metazoa</taxon>
        <taxon>Spiralia</taxon>
        <taxon>Lophotrochozoa</taxon>
        <taxon>Mollusca</taxon>
        <taxon>Gastropoda</taxon>
        <taxon>Heterobranchia</taxon>
        <taxon>Euthyneura</taxon>
        <taxon>Panpulmonata</taxon>
        <taxon>Sacoglossa</taxon>
        <taxon>Placobranchoidea</taxon>
        <taxon>Plakobranchidae</taxon>
        <taxon>Plakobranchus</taxon>
    </lineage>
</organism>